<keyword evidence="1 7" id="KW-0547">Nucleotide-binding</keyword>
<dbReference type="Proteomes" id="UP000494040">
    <property type="component" value="Unassembled WGS sequence"/>
</dbReference>
<evidence type="ECO:0000256" key="5">
    <source>
        <dbReference type="ARBA" id="ARBA00023239"/>
    </source>
</evidence>
<evidence type="ECO:0000256" key="3">
    <source>
        <dbReference type="ARBA" id="ARBA00022857"/>
    </source>
</evidence>
<dbReference type="NCBIfam" id="TIGR00196">
    <property type="entry name" value="yjeF_cterm"/>
    <property type="match status" value="1"/>
</dbReference>
<dbReference type="InterPro" id="IPR029056">
    <property type="entry name" value="Ribokinase-like"/>
</dbReference>
<dbReference type="HAMAP" id="MF_01965">
    <property type="entry name" value="NADHX_dehydratase"/>
    <property type="match status" value="1"/>
</dbReference>
<organism evidence="9 10">
    <name type="scientific">Cimex lectularius</name>
    <name type="common">Bed bug</name>
    <name type="synonym">Acanthia lectularia</name>
    <dbReference type="NCBI Taxonomy" id="79782"/>
    <lineage>
        <taxon>Eukaryota</taxon>
        <taxon>Metazoa</taxon>
        <taxon>Ecdysozoa</taxon>
        <taxon>Arthropoda</taxon>
        <taxon>Hexapoda</taxon>
        <taxon>Insecta</taxon>
        <taxon>Pterygota</taxon>
        <taxon>Neoptera</taxon>
        <taxon>Paraneoptera</taxon>
        <taxon>Hemiptera</taxon>
        <taxon>Heteroptera</taxon>
        <taxon>Panheteroptera</taxon>
        <taxon>Cimicomorpha</taxon>
        <taxon>Cimicidae</taxon>
        <taxon>Cimex</taxon>
    </lineage>
</organism>
<dbReference type="EnsemblMetazoa" id="XM_014400403.2">
    <property type="protein sequence ID" value="XP_014255889.1"/>
    <property type="gene ID" value="LOC106670247"/>
</dbReference>
<keyword evidence="3" id="KW-0521">NADP</keyword>
<sequence length="328" mass="36082">MSKVVDYSRLVRDSASLVPVLLETSHKGNSGRIGIFGGSVEFSGAPYFAGISALKTGADLVYVFTASSAAPSIKSYSPELMVLPFLDSDDAATRIRPWLKKLHSILLGPGLGRHDTIYSRVKDVIDTLKTTPTDTGKYRPLVFDADAIHFLTHHQNILKDYPGQVFLTPNTVEFDLLVNVILGHEYEQPTEKLMKQLSKEIGKDVTIVLKGNIDLICDSKMQLVSDTKGSLRRCGGQGDIMSGILATFAAWAALREWADCSPSSSEVSDNILAAYAASFLTRTCSRIAFATHSRSMLATDMIKEIPSVFKSYYDFQFHTHGEDFQNTI</sequence>
<comment type="cofactor">
    <cofactor evidence="7">
        <name>Mg(2+)</name>
        <dbReference type="ChEBI" id="CHEBI:18420"/>
    </cofactor>
</comment>
<gene>
    <name evidence="9" type="primary">106670247</name>
</gene>
<keyword evidence="10" id="KW-1185">Reference proteome</keyword>
<dbReference type="EnsemblMetazoa" id="XM_014400404.2">
    <property type="protein sequence ID" value="XP_014255890.1"/>
    <property type="gene ID" value="LOC106670247"/>
</dbReference>
<dbReference type="Gene3D" id="3.40.1190.20">
    <property type="match status" value="1"/>
</dbReference>
<dbReference type="EnsemblMetazoa" id="XM_014400405.2">
    <property type="protein sequence ID" value="XP_014255891.1"/>
    <property type="gene ID" value="LOC106670247"/>
</dbReference>
<evidence type="ECO:0000256" key="4">
    <source>
        <dbReference type="ARBA" id="ARBA00023027"/>
    </source>
</evidence>
<comment type="function">
    <text evidence="7">Catalyzes the dehydration of the S-form of NAD(P)HX at the expense of ATP, which is converted to ADP. Together with NAD(P)HX epimerase, which catalyzes the epimerization of the S- and R-forms, the enzyme allows the repair of both epimers of NAD(P)HX, a damaged form of NAD(P)H that is a result of enzymatic or heat-dependent hydration.</text>
</comment>
<feature type="binding site" evidence="7">
    <location>
        <begin position="229"/>
        <end position="238"/>
    </location>
    <ligand>
        <name>ATP</name>
        <dbReference type="ChEBI" id="CHEBI:30616"/>
    </ligand>
</feature>
<feature type="domain" description="YjeF C-terminal" evidence="8">
    <location>
        <begin position="10"/>
        <end position="312"/>
    </location>
</feature>
<accession>A0A8I6S0H2</accession>
<dbReference type="PROSITE" id="PS51383">
    <property type="entry name" value="YJEF_C_3"/>
    <property type="match status" value="1"/>
</dbReference>
<evidence type="ECO:0000259" key="8">
    <source>
        <dbReference type="PROSITE" id="PS51383"/>
    </source>
</evidence>
<dbReference type="GO" id="GO:0047453">
    <property type="term" value="F:ATP-dependent NAD(P)H-hydrate dehydratase activity"/>
    <property type="evidence" value="ECO:0007669"/>
    <property type="project" value="UniProtKB-UniRule"/>
</dbReference>
<dbReference type="SUPFAM" id="SSF53613">
    <property type="entry name" value="Ribokinase-like"/>
    <property type="match status" value="1"/>
</dbReference>
<dbReference type="CDD" id="cd01171">
    <property type="entry name" value="YXKO-related"/>
    <property type="match status" value="1"/>
</dbReference>
<dbReference type="PANTHER" id="PTHR12592">
    <property type="entry name" value="ATP-DEPENDENT (S)-NAD(P)H-HYDRATE DEHYDRATASE FAMILY MEMBER"/>
    <property type="match status" value="1"/>
</dbReference>
<keyword evidence="2 7" id="KW-0067">ATP-binding</keyword>
<reference evidence="9" key="1">
    <citation type="submission" date="2022-01" db="UniProtKB">
        <authorList>
            <consortium name="EnsemblMetazoa"/>
        </authorList>
    </citation>
    <scope>IDENTIFICATION</scope>
</reference>
<dbReference type="Pfam" id="PF01256">
    <property type="entry name" value="Carb_kinase"/>
    <property type="match status" value="1"/>
</dbReference>
<evidence type="ECO:0000256" key="1">
    <source>
        <dbReference type="ARBA" id="ARBA00022741"/>
    </source>
</evidence>
<evidence type="ECO:0000256" key="7">
    <source>
        <dbReference type="HAMAP-Rule" id="MF_03157"/>
    </source>
</evidence>
<dbReference type="GO" id="GO:0110051">
    <property type="term" value="P:metabolite repair"/>
    <property type="evidence" value="ECO:0007669"/>
    <property type="project" value="TreeGrafter"/>
</dbReference>
<name>A0A8I6S0H2_CIMLE</name>
<dbReference type="InterPro" id="IPR000631">
    <property type="entry name" value="CARKD"/>
</dbReference>
<feature type="binding site" evidence="7">
    <location>
        <position position="239"/>
    </location>
    <ligand>
        <name>(6S)-NADPHX</name>
        <dbReference type="ChEBI" id="CHEBI:64076"/>
    </ligand>
</feature>
<feature type="binding site" evidence="7">
    <location>
        <begin position="210"/>
        <end position="214"/>
    </location>
    <ligand>
        <name>ATP</name>
        <dbReference type="ChEBI" id="CHEBI:30616"/>
    </ligand>
</feature>
<evidence type="ECO:0000256" key="6">
    <source>
        <dbReference type="ARBA" id="ARBA00047472"/>
    </source>
</evidence>
<comment type="catalytic activity">
    <reaction evidence="7">
        <text>(6S)-NADHX + ATP = ADP + phosphate + NADH + H(+)</text>
        <dbReference type="Rhea" id="RHEA:19017"/>
        <dbReference type="ChEBI" id="CHEBI:15378"/>
        <dbReference type="ChEBI" id="CHEBI:30616"/>
        <dbReference type="ChEBI" id="CHEBI:43474"/>
        <dbReference type="ChEBI" id="CHEBI:57945"/>
        <dbReference type="ChEBI" id="CHEBI:64074"/>
        <dbReference type="ChEBI" id="CHEBI:456216"/>
        <dbReference type="EC" id="4.2.1.93"/>
    </reaction>
</comment>
<dbReference type="GO" id="GO:0005524">
    <property type="term" value="F:ATP binding"/>
    <property type="evidence" value="ECO:0007669"/>
    <property type="project" value="UniProtKB-KW"/>
</dbReference>
<dbReference type="EnsemblMetazoa" id="XM_024225184.1">
    <property type="protein sequence ID" value="XP_024080952.1"/>
    <property type="gene ID" value="LOC106670247"/>
</dbReference>
<protein>
    <recommendedName>
        <fullName evidence="7">ATP-dependent (S)-NAD(P)H-hydrate dehydratase</fullName>
        <ecNumber evidence="7">4.2.1.93</ecNumber>
    </recommendedName>
    <alternativeName>
        <fullName evidence="7">ATP-dependent NAD(P)HX dehydratase</fullName>
    </alternativeName>
</protein>
<evidence type="ECO:0000256" key="2">
    <source>
        <dbReference type="ARBA" id="ARBA00022840"/>
    </source>
</evidence>
<keyword evidence="7" id="KW-0597">Phosphoprotein</keyword>
<dbReference type="KEGG" id="clec:106670247"/>
<evidence type="ECO:0000313" key="10">
    <source>
        <dbReference type="Proteomes" id="UP000494040"/>
    </source>
</evidence>
<comment type="catalytic activity">
    <reaction evidence="6 7">
        <text>(6S)-NADPHX + ATP = ADP + phosphate + NADPH + H(+)</text>
        <dbReference type="Rhea" id="RHEA:32231"/>
        <dbReference type="ChEBI" id="CHEBI:15378"/>
        <dbReference type="ChEBI" id="CHEBI:30616"/>
        <dbReference type="ChEBI" id="CHEBI:43474"/>
        <dbReference type="ChEBI" id="CHEBI:57783"/>
        <dbReference type="ChEBI" id="CHEBI:64076"/>
        <dbReference type="ChEBI" id="CHEBI:456216"/>
        <dbReference type="EC" id="4.2.1.93"/>
    </reaction>
</comment>
<evidence type="ECO:0000313" key="9">
    <source>
        <dbReference type="EnsemblMetazoa" id="XP_014255893.1"/>
    </source>
</evidence>
<comment type="similarity">
    <text evidence="7">Belongs to the NnrD/CARKD family.</text>
</comment>
<keyword evidence="5 7" id="KW-0456">Lyase</keyword>
<dbReference type="OrthoDB" id="8110916at2759"/>
<dbReference type="GO" id="GO:0046496">
    <property type="term" value="P:nicotinamide nucleotide metabolic process"/>
    <property type="evidence" value="ECO:0007669"/>
    <property type="project" value="UniProtKB-UniRule"/>
</dbReference>
<proteinExistence type="inferred from homology"/>
<feature type="binding site" evidence="7">
    <location>
        <begin position="170"/>
        <end position="176"/>
    </location>
    <ligand>
        <name>(6S)-NADPHX</name>
        <dbReference type="ChEBI" id="CHEBI:64076"/>
    </ligand>
</feature>
<dbReference type="PANTHER" id="PTHR12592:SF0">
    <property type="entry name" value="ATP-DEPENDENT (S)-NAD(P)H-HYDRATE DEHYDRATASE"/>
    <property type="match status" value="1"/>
</dbReference>
<keyword evidence="4 7" id="KW-0520">NAD</keyword>
<dbReference type="EnsemblMetazoa" id="XM_014400407.2">
    <property type="protein sequence ID" value="XP_014255893.1"/>
    <property type="gene ID" value="LOC106670247"/>
</dbReference>
<dbReference type="AlphaFoldDB" id="A0A8I6S0H2"/>
<feature type="binding site" evidence="7">
    <location>
        <position position="110"/>
    </location>
    <ligand>
        <name>(6S)-NADPHX</name>
        <dbReference type="ChEBI" id="CHEBI:64076"/>
    </ligand>
</feature>
<dbReference type="EC" id="4.2.1.93" evidence="7"/>
<dbReference type="OMA" id="WRAAYHN"/>